<dbReference type="PANTHER" id="PTHR30613:SF1">
    <property type="entry name" value="DUF1479 DOMAIN PROTEIN (AFU_ORTHOLOGUE AFUA_5G09280)"/>
    <property type="match status" value="1"/>
</dbReference>
<keyword evidence="3" id="KW-1185">Reference proteome</keyword>
<dbReference type="Pfam" id="PF07350">
    <property type="entry name" value="Gig2-like"/>
    <property type="match status" value="1"/>
</dbReference>
<gene>
    <name evidence="2" type="ORF">M406DRAFT_261233</name>
</gene>
<dbReference type="GeneID" id="63834554"/>
<accession>A0A9P5CMS6</accession>
<evidence type="ECO:0000313" key="2">
    <source>
        <dbReference type="EMBL" id="KAF3763386.1"/>
    </source>
</evidence>
<dbReference type="RefSeq" id="XP_040774347.1">
    <property type="nucleotide sequence ID" value="XM_040917425.1"/>
</dbReference>
<dbReference type="SUPFAM" id="SSF51197">
    <property type="entry name" value="Clavaminate synthase-like"/>
    <property type="match status" value="1"/>
</dbReference>
<dbReference type="PANTHER" id="PTHR30613">
    <property type="entry name" value="UNCHARACTERIZED PROTEIN YBIU-RELATED"/>
    <property type="match status" value="1"/>
</dbReference>
<evidence type="ECO:0000256" key="1">
    <source>
        <dbReference type="SAM" id="MobiDB-lite"/>
    </source>
</evidence>
<evidence type="ECO:0000313" key="3">
    <source>
        <dbReference type="Proteomes" id="UP000803844"/>
    </source>
</evidence>
<name>A0A9P5CMS6_CRYP1</name>
<dbReference type="InterPro" id="IPR027443">
    <property type="entry name" value="IPNS-like_sf"/>
</dbReference>
<dbReference type="EMBL" id="MU032349">
    <property type="protein sequence ID" value="KAF3763386.1"/>
    <property type="molecule type" value="Genomic_DNA"/>
</dbReference>
<dbReference type="AlphaFoldDB" id="A0A9P5CMS6"/>
<dbReference type="InterPro" id="IPR010856">
    <property type="entry name" value="Gig2-like"/>
</dbReference>
<feature type="compositionally biased region" description="Basic and acidic residues" evidence="1">
    <location>
        <begin position="439"/>
        <end position="451"/>
    </location>
</feature>
<reference evidence="2" key="1">
    <citation type="journal article" date="2020" name="Phytopathology">
        <title>Genome sequence of the chestnut blight fungus Cryphonectria parasitica EP155: A fundamental resource for an archetypical invasive plant pathogen.</title>
        <authorList>
            <person name="Crouch J.A."/>
            <person name="Dawe A."/>
            <person name="Aerts A."/>
            <person name="Barry K."/>
            <person name="Churchill A.C.L."/>
            <person name="Grimwood J."/>
            <person name="Hillman B."/>
            <person name="Milgroom M.G."/>
            <person name="Pangilinan J."/>
            <person name="Smith M."/>
            <person name="Salamov A."/>
            <person name="Schmutz J."/>
            <person name="Yadav J."/>
            <person name="Grigoriev I.V."/>
            <person name="Nuss D."/>
        </authorList>
    </citation>
    <scope>NUCLEOTIDE SEQUENCE</scope>
    <source>
        <strain evidence="2">EP155</strain>
    </source>
</reference>
<feature type="region of interest" description="Disordered" evidence="1">
    <location>
        <begin position="428"/>
        <end position="477"/>
    </location>
</feature>
<comment type="caution">
    <text evidence="2">The sequence shown here is derived from an EMBL/GenBank/DDBJ whole genome shotgun (WGS) entry which is preliminary data.</text>
</comment>
<protein>
    <submittedName>
        <fullName evidence="2">DUF1479-domain-containing protein</fullName>
    </submittedName>
</protein>
<dbReference type="Proteomes" id="UP000803844">
    <property type="component" value="Unassembled WGS sequence"/>
</dbReference>
<dbReference type="Gene3D" id="2.60.120.330">
    <property type="entry name" value="B-lactam Antibiotic, Isopenicillin N Synthase, Chain"/>
    <property type="match status" value="1"/>
</dbReference>
<sequence>MGAMAAASQSKREGDISDSFASLAGIKDEPLPDQFRLLKLSLVEGHEDKIKTSWNALLERLRVENDIVAEQGSNVIPELHFDRLQDDLSTIREEIKKRGAVVIRGVIPEQEARGYKFELDEYIRKNPHTKGFPAHDPQVWELYWSAPQLRARTHPNFMVLQKALMRSTWNTSDPRSLISISNPISYADRLRIRQPGDATFALGPHVDGGSVERWMPEGYGLGGTYDAIFRGDWESQYDPWDASTRVNAVNDLYNGLGACSAFRAFQGWMSISKAGPKEGTLLVNPLLKLATSYALLRPFFQPRNIVDLEKAKPGSLARARFLAPENWEFTSGDKMTSEIPGATPGYGMEFPKLAMHPHLELDRTMVHVPHIKPGDYVAWHCDSKLTIHAVDFEHKGKRDSSVLYIPICPATEINANYVVQMRDAWTKGTPGPDFPGGKGESEHVDRPDESFLRSVAGEDGPASVGLEPLVEPVDGSEGEKEVIRRVNKILGF</sequence>
<dbReference type="OrthoDB" id="8249012at2759"/>
<organism evidence="2 3">
    <name type="scientific">Cryphonectria parasitica (strain ATCC 38755 / EP155)</name>
    <dbReference type="NCBI Taxonomy" id="660469"/>
    <lineage>
        <taxon>Eukaryota</taxon>
        <taxon>Fungi</taxon>
        <taxon>Dikarya</taxon>
        <taxon>Ascomycota</taxon>
        <taxon>Pezizomycotina</taxon>
        <taxon>Sordariomycetes</taxon>
        <taxon>Sordariomycetidae</taxon>
        <taxon>Diaporthales</taxon>
        <taxon>Cryphonectriaceae</taxon>
        <taxon>Cryphonectria-Endothia species complex</taxon>
        <taxon>Cryphonectria</taxon>
    </lineage>
</organism>
<proteinExistence type="predicted"/>